<accession>A0ABT4BPQ6</accession>
<proteinExistence type="inferred from homology"/>
<evidence type="ECO:0000256" key="5">
    <source>
        <dbReference type="ARBA" id="ARBA00022840"/>
    </source>
</evidence>
<sequence>MGKKRVLAFDFGGSSGRAMLARFDGQKIELKEVHRFDNEPVMVHGTLYWDVLRLFHEIKQGIVQANNAGGFDSIGIDTWGVDFGLLSKEGTLLENPVHYRDRRTAGMMDAVCKKIGAERLYQLTGNQLMEINTVFQLYSIVQNRPELLRSAETVLLMPDLFNFMLTGKKYAECSIASTTQLMDPVHQQWNPALMEQLELRPSLFPPIVKSGTVVGTLTEELCRELETEPKTVISVASHDTASAVAAIPAETEDFIFISCGTWSLFGTELPFPIINEKSRRCNLTNEIGYGGTTTFLKNIIGLWLIQETRRQFKRTGKAYSYADMEQMAKASKPFACLIDPDSPVFVQPGDIPGRIRDFCQKTGQYVPRTDGEIVRCIYESIAMKYQYTLEQIQDCTGKAYSCIYMAGGGTKDRLLCQMTASAANRKVIAGPTEATALGNAAVQLIALGLIPDLSEARKKIRNSFEPVAYFPENHALWEQNFEKFRRLLKTEQ</sequence>
<dbReference type="InterPro" id="IPR013449">
    <property type="entry name" value="Rhamnulokinase"/>
</dbReference>
<gene>
    <name evidence="9" type="ORF">OUY18_01190</name>
</gene>
<evidence type="ECO:0000256" key="6">
    <source>
        <dbReference type="ARBA" id="ARBA00023308"/>
    </source>
</evidence>
<keyword evidence="2" id="KW-0808">Transferase</keyword>
<dbReference type="PANTHER" id="PTHR43095:SF5">
    <property type="entry name" value="XYLULOSE KINASE"/>
    <property type="match status" value="1"/>
</dbReference>
<dbReference type="PANTHER" id="PTHR43095">
    <property type="entry name" value="SUGAR KINASE"/>
    <property type="match status" value="1"/>
</dbReference>
<comment type="similarity">
    <text evidence="1">Belongs to the FGGY kinase family.</text>
</comment>
<keyword evidence="10" id="KW-1185">Reference proteome</keyword>
<keyword evidence="6" id="KW-0684">Rhamnose metabolism</keyword>
<name>A0ABT4BPQ6_9FIRM</name>
<reference evidence="9 10" key="1">
    <citation type="submission" date="2022-11" db="EMBL/GenBank/DDBJ databases">
        <authorList>
            <person name="Caiyu Z."/>
        </authorList>
    </citation>
    <scope>NUCLEOTIDE SEQUENCE [LARGE SCALE GENOMIC DNA]</scope>
    <source>
        <strain evidence="9 10">YR-4</strain>
    </source>
</reference>
<keyword evidence="3" id="KW-0547">Nucleotide-binding</keyword>
<dbReference type="CDD" id="cd07771">
    <property type="entry name" value="ASKHA_NBD_FGGY_RhaB-like"/>
    <property type="match status" value="1"/>
</dbReference>
<dbReference type="RefSeq" id="WP_268056876.1">
    <property type="nucleotide sequence ID" value="NZ_JAPOHA010000001.1"/>
</dbReference>
<feature type="domain" description="Carbohydrate kinase FGGY N-terminal" evidence="7">
    <location>
        <begin position="6"/>
        <end position="244"/>
    </location>
</feature>
<dbReference type="Gene3D" id="3.30.420.40">
    <property type="match status" value="2"/>
</dbReference>
<dbReference type="Pfam" id="PF02782">
    <property type="entry name" value="FGGY_C"/>
    <property type="match status" value="1"/>
</dbReference>
<feature type="domain" description="Carbohydrate kinase FGGY C-terminal" evidence="8">
    <location>
        <begin position="257"/>
        <end position="446"/>
    </location>
</feature>
<evidence type="ECO:0000259" key="7">
    <source>
        <dbReference type="Pfam" id="PF00370"/>
    </source>
</evidence>
<dbReference type="SUPFAM" id="SSF53067">
    <property type="entry name" value="Actin-like ATPase domain"/>
    <property type="match status" value="2"/>
</dbReference>
<evidence type="ECO:0000313" key="10">
    <source>
        <dbReference type="Proteomes" id="UP001082703"/>
    </source>
</evidence>
<protein>
    <submittedName>
        <fullName evidence="9">Rhamnulokinase</fullName>
    </submittedName>
</protein>
<comment type="caution">
    <text evidence="9">The sequence shown here is derived from an EMBL/GenBank/DDBJ whole genome shotgun (WGS) entry which is preliminary data.</text>
</comment>
<evidence type="ECO:0000256" key="1">
    <source>
        <dbReference type="ARBA" id="ARBA00009156"/>
    </source>
</evidence>
<dbReference type="EMBL" id="JAPOHA010000001">
    <property type="protein sequence ID" value="MCY1712869.1"/>
    <property type="molecule type" value="Genomic_DNA"/>
</dbReference>
<dbReference type="InterPro" id="IPR050406">
    <property type="entry name" value="FGGY_Carb_Kinase"/>
</dbReference>
<evidence type="ECO:0000259" key="8">
    <source>
        <dbReference type="Pfam" id="PF02782"/>
    </source>
</evidence>
<evidence type="ECO:0000256" key="4">
    <source>
        <dbReference type="ARBA" id="ARBA00022777"/>
    </source>
</evidence>
<evidence type="ECO:0000313" key="9">
    <source>
        <dbReference type="EMBL" id="MCY1712869.1"/>
    </source>
</evidence>
<dbReference type="Proteomes" id="UP001082703">
    <property type="component" value="Unassembled WGS sequence"/>
</dbReference>
<keyword evidence="5" id="KW-0067">ATP-binding</keyword>
<dbReference type="InterPro" id="IPR043129">
    <property type="entry name" value="ATPase_NBD"/>
</dbReference>
<evidence type="ECO:0000256" key="2">
    <source>
        <dbReference type="ARBA" id="ARBA00022679"/>
    </source>
</evidence>
<dbReference type="InterPro" id="IPR000577">
    <property type="entry name" value="Carb_kinase_FGGY"/>
</dbReference>
<dbReference type="Pfam" id="PF00370">
    <property type="entry name" value="FGGY_N"/>
    <property type="match status" value="1"/>
</dbReference>
<dbReference type="InterPro" id="IPR018485">
    <property type="entry name" value="FGGY_C"/>
</dbReference>
<evidence type="ECO:0000256" key="3">
    <source>
        <dbReference type="ARBA" id="ARBA00022741"/>
    </source>
</evidence>
<keyword evidence="4" id="KW-0418">Kinase</keyword>
<organism evidence="9 10">
    <name type="scientific">Caproiciproducens galactitolivorans</name>
    <dbReference type="NCBI Taxonomy" id="642589"/>
    <lineage>
        <taxon>Bacteria</taxon>
        <taxon>Bacillati</taxon>
        <taxon>Bacillota</taxon>
        <taxon>Clostridia</taxon>
        <taxon>Eubacteriales</taxon>
        <taxon>Acutalibacteraceae</taxon>
        <taxon>Caproiciproducens</taxon>
    </lineage>
</organism>
<dbReference type="InterPro" id="IPR018484">
    <property type="entry name" value="FGGY_N"/>
</dbReference>
<dbReference type="PIRSF" id="PIRSF000538">
    <property type="entry name" value="GlpK"/>
    <property type="match status" value="1"/>
</dbReference>